<organism evidence="2 3">
    <name type="scientific">Steinernema carpocapsae</name>
    <name type="common">Entomopathogenic nematode</name>
    <dbReference type="NCBI Taxonomy" id="34508"/>
    <lineage>
        <taxon>Eukaryota</taxon>
        <taxon>Metazoa</taxon>
        <taxon>Ecdysozoa</taxon>
        <taxon>Nematoda</taxon>
        <taxon>Chromadorea</taxon>
        <taxon>Rhabditida</taxon>
        <taxon>Tylenchina</taxon>
        <taxon>Panagrolaimomorpha</taxon>
        <taxon>Strongyloidoidea</taxon>
        <taxon>Steinernematidae</taxon>
        <taxon>Steinernema</taxon>
    </lineage>
</organism>
<dbReference type="Proteomes" id="UP000298663">
    <property type="component" value="Unassembled WGS sequence"/>
</dbReference>
<keyword evidence="1" id="KW-0732">Signal</keyword>
<comment type="caution">
    <text evidence="2">The sequence shown here is derived from an EMBL/GenBank/DDBJ whole genome shotgun (WGS) entry which is preliminary data.</text>
</comment>
<dbReference type="AlphaFoldDB" id="A0A4V5ZYD5"/>
<gene>
    <name evidence="2" type="ORF">L596_027141</name>
</gene>
<accession>A0A4V5ZYD5</accession>
<evidence type="ECO:0000313" key="3">
    <source>
        <dbReference type="Proteomes" id="UP000298663"/>
    </source>
</evidence>
<reference evidence="2 3" key="2">
    <citation type="journal article" date="2019" name="G3 (Bethesda)">
        <title>Hybrid Assembly of the Genome of the Entomopathogenic Nematode Steinernema carpocapsae Identifies the X-Chromosome.</title>
        <authorList>
            <person name="Serra L."/>
            <person name="Macchietto M."/>
            <person name="Macias-Munoz A."/>
            <person name="McGill C.J."/>
            <person name="Rodriguez I.M."/>
            <person name="Rodriguez B."/>
            <person name="Murad R."/>
            <person name="Mortazavi A."/>
        </authorList>
    </citation>
    <scope>NUCLEOTIDE SEQUENCE [LARGE SCALE GENOMIC DNA]</scope>
    <source>
        <strain evidence="2 3">ALL</strain>
    </source>
</reference>
<dbReference type="EMBL" id="AZBU02000010">
    <property type="protein sequence ID" value="TKR63295.1"/>
    <property type="molecule type" value="Genomic_DNA"/>
</dbReference>
<evidence type="ECO:0000256" key="1">
    <source>
        <dbReference type="SAM" id="SignalP"/>
    </source>
</evidence>
<feature type="signal peptide" evidence="1">
    <location>
        <begin position="1"/>
        <end position="18"/>
    </location>
</feature>
<protein>
    <submittedName>
        <fullName evidence="2">Uncharacterized protein</fullName>
    </submittedName>
</protein>
<proteinExistence type="predicted"/>
<feature type="chain" id="PRO_5020320131" evidence="1">
    <location>
        <begin position="19"/>
        <end position="272"/>
    </location>
</feature>
<sequence length="272" mass="30890">MWSLLPVLLLATVSIASIVDVHIMPVYGSRSWRYALRVDERLDGKTLKDLPKGSKVRAVYFTEMSHDVKWKIISRHEAVNEFSRFLVKNMAKNATIHLLFDLSPEAYAIALSLMQGLNHLEFADLATAYYLDLGENFVRHQIDAANLQKLSLVGEWPSSVVSLLKTYIRHTAKPSFTVSFKTLMKIDEELVKLVLDKFVQNKISMSALYGTLTVDVKTLKGMKPELITSVKNAKNEETLFWKMPKNGKRLGININGNGKSMLFVDEEPRDEE</sequence>
<keyword evidence="3" id="KW-1185">Reference proteome</keyword>
<evidence type="ECO:0000313" key="2">
    <source>
        <dbReference type="EMBL" id="TKR63295.1"/>
    </source>
</evidence>
<name>A0A4V5ZYD5_STECR</name>
<reference evidence="2 3" key="1">
    <citation type="journal article" date="2015" name="Genome Biol.">
        <title>Comparative genomics of Steinernema reveals deeply conserved gene regulatory networks.</title>
        <authorList>
            <person name="Dillman A.R."/>
            <person name="Macchietto M."/>
            <person name="Porter C.F."/>
            <person name="Rogers A."/>
            <person name="Williams B."/>
            <person name="Antoshechkin I."/>
            <person name="Lee M.M."/>
            <person name="Goodwin Z."/>
            <person name="Lu X."/>
            <person name="Lewis E.E."/>
            <person name="Goodrich-Blair H."/>
            <person name="Stock S.P."/>
            <person name="Adams B.J."/>
            <person name="Sternberg P.W."/>
            <person name="Mortazavi A."/>
        </authorList>
    </citation>
    <scope>NUCLEOTIDE SEQUENCE [LARGE SCALE GENOMIC DNA]</scope>
    <source>
        <strain evidence="2 3">ALL</strain>
    </source>
</reference>